<protein>
    <recommendedName>
        <fullName evidence="12">Cupredoxin</fullName>
    </recommendedName>
</protein>
<dbReference type="GO" id="GO:0033573">
    <property type="term" value="C:high-affinity iron permease complex"/>
    <property type="evidence" value="ECO:0007669"/>
    <property type="project" value="TreeGrafter"/>
</dbReference>
<dbReference type="Pfam" id="PF07732">
    <property type="entry name" value="Cu-oxidase_3"/>
    <property type="match status" value="1"/>
</dbReference>
<dbReference type="SUPFAM" id="SSF49503">
    <property type="entry name" value="Cupredoxins"/>
    <property type="match status" value="3"/>
</dbReference>
<dbReference type="CDD" id="cd13877">
    <property type="entry name" value="CuRO_2_Fet3p_like"/>
    <property type="match status" value="1"/>
</dbReference>
<keyword evidence="5" id="KW-0186">Copper</keyword>
<dbReference type="AlphaFoldDB" id="A0A1X2GA98"/>
<evidence type="ECO:0000256" key="2">
    <source>
        <dbReference type="ARBA" id="ARBA00022723"/>
    </source>
</evidence>
<dbReference type="EMBL" id="MCGT01000027">
    <property type="protein sequence ID" value="ORX49069.1"/>
    <property type="molecule type" value="Genomic_DNA"/>
</dbReference>
<sequence>MKLALFFFLSTFFHYALSARREFDWKITSLTANPDGLHSRKVVGVNGKWPPPAIRATVGDTLVIHTHNTLDIPTALHFHGLYQNGTNVMDGPIGVTQCGIPPGQSVTYEFPLQQSGTYWTHSHAKGQYMDGLRSPLIIEDDQREPYHYDEDMVITVSDWYHNQSATNLAWYLSKENKDGVEPIPQSGLINDSQFTELKFIPSTLYRIRLINMSGFSGFFIGIDDHDLEIIEVDGEIIRAKSVKTVHLAAAQRMSVLVRAKDSTRFNYHFHADMDTSMFDMVPKDLKTNISAPIYYNRNSKIFAPKKNLTNDSPSDFDLHPMQSVLLPMPDATFNLTFDMVETPEGTNRAVINGATYKEPTTPTIFNLINIEPSLAHSIKSYDSNINPYIINYMDFVEIILTNLDTGAHPFHLHGYKFYVAGRGKGAWDGNRNKIEWNPHPIQRDTTLIGVNEFLVLQFRASNLGVWFFHCHIEWHMLAGLDATFIVGPELAQKQLTIPQDFQRICRTDAASPRPSSSDTTAYGSIRHIQGQYHGM</sequence>
<dbReference type="GO" id="GO:0010106">
    <property type="term" value="P:cellular response to iron ion starvation"/>
    <property type="evidence" value="ECO:0007669"/>
    <property type="project" value="TreeGrafter"/>
</dbReference>
<feature type="domain" description="Plastocyanin-like" evidence="8">
    <location>
        <begin position="358"/>
        <end position="488"/>
    </location>
</feature>
<dbReference type="STRING" id="101127.A0A1X2GA98"/>
<dbReference type="InterPro" id="IPR011706">
    <property type="entry name" value="Cu-oxidase_C"/>
</dbReference>
<evidence type="ECO:0000313" key="11">
    <source>
        <dbReference type="Proteomes" id="UP000242146"/>
    </source>
</evidence>
<dbReference type="PROSITE" id="PS00079">
    <property type="entry name" value="MULTICOPPER_OXIDASE1"/>
    <property type="match status" value="1"/>
</dbReference>
<evidence type="ECO:0000259" key="7">
    <source>
        <dbReference type="Pfam" id="PF00394"/>
    </source>
</evidence>
<evidence type="ECO:0000259" key="8">
    <source>
        <dbReference type="Pfam" id="PF07731"/>
    </source>
</evidence>
<dbReference type="InterPro" id="IPR045087">
    <property type="entry name" value="Cu-oxidase_fam"/>
</dbReference>
<dbReference type="Pfam" id="PF00394">
    <property type="entry name" value="Cu-oxidase"/>
    <property type="match status" value="1"/>
</dbReference>
<dbReference type="GO" id="GO:0005507">
    <property type="term" value="F:copper ion binding"/>
    <property type="evidence" value="ECO:0007669"/>
    <property type="project" value="InterPro"/>
</dbReference>
<dbReference type="Gene3D" id="2.60.40.420">
    <property type="entry name" value="Cupredoxins - blue copper proteins"/>
    <property type="match status" value="3"/>
</dbReference>
<comment type="caution">
    <text evidence="10">The sequence shown here is derived from an EMBL/GenBank/DDBJ whole genome shotgun (WGS) entry which is preliminary data.</text>
</comment>
<evidence type="ECO:0000313" key="10">
    <source>
        <dbReference type="EMBL" id="ORX49069.1"/>
    </source>
</evidence>
<organism evidence="10 11">
    <name type="scientific">Hesseltinella vesiculosa</name>
    <dbReference type="NCBI Taxonomy" id="101127"/>
    <lineage>
        <taxon>Eukaryota</taxon>
        <taxon>Fungi</taxon>
        <taxon>Fungi incertae sedis</taxon>
        <taxon>Mucoromycota</taxon>
        <taxon>Mucoromycotina</taxon>
        <taxon>Mucoromycetes</taxon>
        <taxon>Mucorales</taxon>
        <taxon>Cunninghamellaceae</taxon>
        <taxon>Hesseltinella</taxon>
    </lineage>
</organism>
<proteinExistence type="inferred from homology"/>
<dbReference type="OrthoDB" id="2121828at2759"/>
<feature type="domain" description="Plastocyanin-like" evidence="7">
    <location>
        <begin position="150"/>
        <end position="294"/>
    </location>
</feature>
<dbReference type="InterPro" id="IPR011707">
    <property type="entry name" value="Cu-oxidase-like_N"/>
</dbReference>
<gene>
    <name evidence="10" type="ORF">DM01DRAFT_1325787</name>
</gene>
<evidence type="ECO:0000256" key="1">
    <source>
        <dbReference type="ARBA" id="ARBA00010609"/>
    </source>
</evidence>
<dbReference type="InterPro" id="IPR044130">
    <property type="entry name" value="CuRO_2_Fet3-like"/>
</dbReference>
<dbReference type="PROSITE" id="PS00080">
    <property type="entry name" value="MULTICOPPER_OXIDASE2"/>
    <property type="match status" value="1"/>
</dbReference>
<dbReference type="InterPro" id="IPR002355">
    <property type="entry name" value="Cu_oxidase_Cu_BS"/>
</dbReference>
<evidence type="ECO:0008006" key="12">
    <source>
        <dbReference type="Google" id="ProtNLM"/>
    </source>
</evidence>
<evidence type="ECO:0000256" key="6">
    <source>
        <dbReference type="SAM" id="SignalP"/>
    </source>
</evidence>
<dbReference type="GO" id="GO:0033215">
    <property type="term" value="P:reductive iron assimilation"/>
    <property type="evidence" value="ECO:0007669"/>
    <property type="project" value="TreeGrafter"/>
</dbReference>
<feature type="chain" id="PRO_5012394461" description="Cupredoxin" evidence="6">
    <location>
        <begin position="19"/>
        <end position="535"/>
    </location>
</feature>
<dbReference type="InterPro" id="IPR033138">
    <property type="entry name" value="Cu_oxidase_CS"/>
</dbReference>
<accession>A0A1X2GA98</accession>
<dbReference type="InterPro" id="IPR001117">
    <property type="entry name" value="Cu-oxidase_2nd"/>
</dbReference>
<evidence type="ECO:0000259" key="9">
    <source>
        <dbReference type="Pfam" id="PF07732"/>
    </source>
</evidence>
<feature type="domain" description="Plastocyanin-like" evidence="9">
    <location>
        <begin position="27"/>
        <end position="142"/>
    </location>
</feature>
<dbReference type="CDD" id="cd13851">
    <property type="entry name" value="CuRO_1_Fet3p"/>
    <property type="match status" value="1"/>
</dbReference>
<keyword evidence="4" id="KW-0560">Oxidoreductase</keyword>
<evidence type="ECO:0000256" key="3">
    <source>
        <dbReference type="ARBA" id="ARBA00022729"/>
    </source>
</evidence>
<name>A0A1X2GA98_9FUNG</name>
<comment type="similarity">
    <text evidence="1">Belongs to the multicopper oxidase family.</text>
</comment>
<dbReference type="PANTHER" id="PTHR11709:SF361">
    <property type="entry name" value="IRON TRANSPORT MULTICOPPER OXIDASE FET3"/>
    <property type="match status" value="1"/>
</dbReference>
<reference evidence="10 11" key="1">
    <citation type="submission" date="2016-07" db="EMBL/GenBank/DDBJ databases">
        <title>Pervasive Adenine N6-methylation of Active Genes in Fungi.</title>
        <authorList>
            <consortium name="DOE Joint Genome Institute"/>
            <person name="Mondo S.J."/>
            <person name="Dannebaum R.O."/>
            <person name="Kuo R.C."/>
            <person name="Labutti K."/>
            <person name="Haridas S."/>
            <person name="Kuo A."/>
            <person name="Salamov A."/>
            <person name="Ahrendt S.R."/>
            <person name="Lipzen A."/>
            <person name="Sullivan W."/>
            <person name="Andreopoulos W.B."/>
            <person name="Clum A."/>
            <person name="Lindquist E."/>
            <person name="Daum C."/>
            <person name="Ramamoorthy G.K."/>
            <person name="Gryganskyi A."/>
            <person name="Culley D."/>
            <person name="Magnuson J.K."/>
            <person name="James T.Y."/>
            <person name="O'Malley M.A."/>
            <person name="Stajich J.E."/>
            <person name="Spatafora J.W."/>
            <person name="Visel A."/>
            <person name="Grigoriev I.V."/>
        </authorList>
    </citation>
    <scope>NUCLEOTIDE SEQUENCE [LARGE SCALE GENOMIC DNA]</scope>
    <source>
        <strain evidence="10 11">NRRL 3301</strain>
    </source>
</reference>
<dbReference type="GO" id="GO:0004322">
    <property type="term" value="F:ferroxidase activity"/>
    <property type="evidence" value="ECO:0007669"/>
    <property type="project" value="TreeGrafter"/>
</dbReference>
<evidence type="ECO:0000256" key="5">
    <source>
        <dbReference type="ARBA" id="ARBA00023008"/>
    </source>
</evidence>
<evidence type="ECO:0000256" key="4">
    <source>
        <dbReference type="ARBA" id="ARBA00023002"/>
    </source>
</evidence>
<keyword evidence="2" id="KW-0479">Metal-binding</keyword>
<dbReference type="InterPro" id="IPR008972">
    <property type="entry name" value="Cupredoxin"/>
</dbReference>
<feature type="signal peptide" evidence="6">
    <location>
        <begin position="1"/>
        <end position="18"/>
    </location>
</feature>
<dbReference type="Pfam" id="PF07731">
    <property type="entry name" value="Cu-oxidase_2"/>
    <property type="match status" value="1"/>
</dbReference>
<keyword evidence="3 6" id="KW-0732">Signal</keyword>
<keyword evidence="11" id="KW-1185">Reference proteome</keyword>
<dbReference type="Proteomes" id="UP000242146">
    <property type="component" value="Unassembled WGS sequence"/>
</dbReference>
<dbReference type="PANTHER" id="PTHR11709">
    <property type="entry name" value="MULTI-COPPER OXIDASE"/>
    <property type="match status" value="1"/>
</dbReference>